<gene>
    <name evidence="2" type="ORF">METZ01_LOCUS72940</name>
</gene>
<dbReference type="PANTHER" id="PTHR42815">
    <property type="entry name" value="FAD-BINDING, PUTATIVE (AFU_ORTHOLOGUE AFUA_6G07600)-RELATED"/>
    <property type="match status" value="1"/>
</dbReference>
<dbReference type="InterPro" id="IPR011576">
    <property type="entry name" value="Pyridox_Oxase_N"/>
</dbReference>
<dbReference type="InterPro" id="IPR012349">
    <property type="entry name" value="Split_barrel_FMN-bd"/>
</dbReference>
<name>A0A381TVK9_9ZZZZ</name>
<evidence type="ECO:0000259" key="1">
    <source>
        <dbReference type="Pfam" id="PF01243"/>
    </source>
</evidence>
<dbReference type="AlphaFoldDB" id="A0A381TVK9"/>
<dbReference type="NCBIfam" id="TIGR04025">
    <property type="entry name" value="PPOX_FMN_DR2398"/>
    <property type="match status" value="1"/>
</dbReference>
<dbReference type="Gene3D" id="2.30.110.10">
    <property type="entry name" value="Electron Transport, Fmn-binding Protein, Chain A"/>
    <property type="match status" value="1"/>
</dbReference>
<proteinExistence type="predicted"/>
<dbReference type="Pfam" id="PF01243">
    <property type="entry name" value="PNPOx_N"/>
    <property type="match status" value="1"/>
</dbReference>
<dbReference type="InterPro" id="IPR024029">
    <property type="entry name" value="Pyridox_Oxase_FMN-dep"/>
</dbReference>
<sequence length="216" mass="24162">MIARDAVLEKEFNEVVTTSEELRHIVGNPSDIASGKVVRALDRHCRDFIKRSPFMLISSADADGNMDISPKGDPPGFVRILDDSTVAIPDRKGNRRADTFSNVLENPQVGLFFVVPGYRETLRIRGRALLVRDLDLRQSMEMKGVVPDLALVVNIDEVFFHCAKCVIRSGLWDFQEWASVDGMGTLADALIDQVGLEEDVQVVHAQLEDSYDKNLY</sequence>
<accession>A0A381TVK9</accession>
<feature type="domain" description="Pyridoxamine 5'-phosphate oxidase N-terminal" evidence="1">
    <location>
        <begin position="42"/>
        <end position="162"/>
    </location>
</feature>
<protein>
    <recommendedName>
        <fullName evidence="1">Pyridoxamine 5'-phosphate oxidase N-terminal domain-containing protein</fullName>
    </recommendedName>
</protein>
<dbReference type="PANTHER" id="PTHR42815:SF2">
    <property type="entry name" value="FAD-BINDING, PUTATIVE (AFU_ORTHOLOGUE AFUA_6G07600)-RELATED"/>
    <property type="match status" value="1"/>
</dbReference>
<organism evidence="2">
    <name type="scientific">marine metagenome</name>
    <dbReference type="NCBI Taxonomy" id="408172"/>
    <lineage>
        <taxon>unclassified sequences</taxon>
        <taxon>metagenomes</taxon>
        <taxon>ecological metagenomes</taxon>
    </lineage>
</organism>
<dbReference type="EMBL" id="UINC01005247">
    <property type="protein sequence ID" value="SVA20086.1"/>
    <property type="molecule type" value="Genomic_DNA"/>
</dbReference>
<evidence type="ECO:0000313" key="2">
    <source>
        <dbReference type="EMBL" id="SVA20086.1"/>
    </source>
</evidence>
<dbReference type="SUPFAM" id="SSF50475">
    <property type="entry name" value="FMN-binding split barrel"/>
    <property type="match status" value="1"/>
</dbReference>
<reference evidence="2" key="1">
    <citation type="submission" date="2018-05" db="EMBL/GenBank/DDBJ databases">
        <authorList>
            <person name="Lanie J.A."/>
            <person name="Ng W.-L."/>
            <person name="Kazmierczak K.M."/>
            <person name="Andrzejewski T.M."/>
            <person name="Davidsen T.M."/>
            <person name="Wayne K.J."/>
            <person name="Tettelin H."/>
            <person name="Glass J.I."/>
            <person name="Rusch D."/>
            <person name="Podicherti R."/>
            <person name="Tsui H.-C.T."/>
            <person name="Winkler M.E."/>
        </authorList>
    </citation>
    <scope>NUCLEOTIDE SEQUENCE</scope>
</reference>